<name>A0A812BAC1_ACAPH</name>
<feature type="region of interest" description="Disordered" evidence="1">
    <location>
        <begin position="675"/>
        <end position="754"/>
    </location>
</feature>
<feature type="region of interest" description="Disordered" evidence="1">
    <location>
        <begin position="1179"/>
        <end position="1203"/>
    </location>
</feature>
<feature type="compositionally biased region" description="Polar residues" evidence="1">
    <location>
        <begin position="745"/>
        <end position="754"/>
    </location>
</feature>
<evidence type="ECO:0000313" key="3">
    <source>
        <dbReference type="Proteomes" id="UP000597762"/>
    </source>
</evidence>
<organism evidence="2 3">
    <name type="scientific">Acanthosepion pharaonis</name>
    <name type="common">Pharaoh cuttlefish</name>
    <name type="synonym">Sepia pharaonis</name>
    <dbReference type="NCBI Taxonomy" id="158019"/>
    <lineage>
        <taxon>Eukaryota</taxon>
        <taxon>Metazoa</taxon>
        <taxon>Spiralia</taxon>
        <taxon>Lophotrochozoa</taxon>
        <taxon>Mollusca</taxon>
        <taxon>Cephalopoda</taxon>
        <taxon>Coleoidea</taxon>
        <taxon>Decapodiformes</taxon>
        <taxon>Sepiida</taxon>
        <taxon>Sepiina</taxon>
        <taxon>Sepiidae</taxon>
        <taxon>Acanthosepion</taxon>
    </lineage>
</organism>
<evidence type="ECO:0000313" key="2">
    <source>
        <dbReference type="EMBL" id="CAE1172443.1"/>
    </source>
</evidence>
<feature type="compositionally biased region" description="Polar residues" evidence="1">
    <location>
        <begin position="1709"/>
        <end position="1725"/>
    </location>
</feature>
<feature type="compositionally biased region" description="Polar residues" evidence="1">
    <location>
        <begin position="457"/>
        <end position="478"/>
    </location>
</feature>
<evidence type="ECO:0000256" key="1">
    <source>
        <dbReference type="SAM" id="MobiDB-lite"/>
    </source>
</evidence>
<feature type="compositionally biased region" description="Polar residues" evidence="1">
    <location>
        <begin position="1187"/>
        <end position="1199"/>
    </location>
</feature>
<feature type="compositionally biased region" description="Basic and acidic residues" evidence="1">
    <location>
        <begin position="381"/>
        <end position="392"/>
    </location>
</feature>
<feature type="compositionally biased region" description="Low complexity" evidence="1">
    <location>
        <begin position="706"/>
        <end position="715"/>
    </location>
</feature>
<feature type="region of interest" description="Disordered" evidence="1">
    <location>
        <begin position="381"/>
        <end position="402"/>
    </location>
</feature>
<sequence>MNEGDNVNSRLYDTDSSDITFYSAASSPDVSWDSFTTDKIDQSYPTVQSNRPTASSDSTFDWFETFFDPASAVCDIDAVFEDMDHTLSDTESTLIKSDSRHSDRLKPTALELDNKLPEEVSTPDERLDFDMVLGNSGFSMNPFRNTLQDKIVDELTPARWNLAASSENDKSRRETFDDIPVFRAESSTIADSGAIPSESSSFSKYLPSATDMDLLTTGSESEHTLVLTPDITELAYKPDVIESALDTDYLTPSVSPDITTFTKANYELGGACSIKPFMTTTIEHEQSEHLCHLPSMNPFNTTFRDTLLDSATNVDIKEFDPMSLNQFFPQSQDGCFHEQLSKNNENDDVFSMDEKNNDASVESTLKAVVLSLGLKHTLETSDRPKLTRRENQSETQDPEDIPLVAEASSVEVSDDSTPLQHTRPIYRMTSFSDKNENLCKQRETEAVEIARGDSPYMSRNVQSRNSLISQKSSDSTKGPVTKTEIQKDKLSFPHPVDDHKPEDSQNKNAELTKLEKSLSEVDTEKSSFDCSKFPPFLLDSCEGVACISTRDTLNSSNRSDITITNITDSLNSAIASISIDESCNKTNNLHIGSTSPLVELQHLHQSTQNISETVTTKVRCTDILEHTNNLETSSITTSTDIPKHLINIEMSNIYENTIDSCSDWCVLSLNQPISANAETSSPKSDTRYRPTKTNSAPFMRSRDAFQKQSESSSSQEKTDPLSKRHDSAEFLIPGNAIKKMPRRNSYPSATSNASFPSSLSGEGCLVLFKDVALVGKRPISGDMRDQVSGELRTTNNRRSLSNSSSEPNFHSSLREGSICLPKNAWSLSNLLRRDIDPPKTVDDPGRFISIQSRLIANEVESEQIFINEDSSSGNTLQDISIPLSEDLDSSHICDDPVFLFPQEIDTIQRVTDLKGFGSNEKPIPKTPEIIKKPDEHLGNSFTCNPKPQHTLVNSDYGKNIVKSEIEIFPEASDSASTSLPEASRNVSKEPVISFADIYPMEKLNSSSTDNGQDIQDLTKSVITEVMKAQKRDMEGEIRSDDFSEQETTLKQSFGLLADSFSLEKLNKDKLINIKRSASLSGIMKPLNPADFSQIKPTCTKDQHNLFADQNESLKHSVDSCSVRGRISSGKEAILSSSDETDFVRLETASGVGKDSKLSITDTALPPGKISDTDRDLRTPTVIKHQPGLTQRNNDTTTGASGDRTQHLQISSISDCSGEALKSSDQCRQLETKNPFQFPIGNSETPDKEDIRRKEIFLHPSETAFSQELSSGSYFRETEKFFDALTTQDELKESAVSKSSQDIIAPAPISCSLSETYSKHKSEVDQITGFVLSETNQPDSDYSDRSVDCERLKLFPRLNHNTDDKPVNKMCNFLLMLTEESKSCLEPETTDDNIFAARQHSDTSHANQAPVSDTADGCQKPMCYPVKITSEHDLDFIAEAKDKDKTRQTESDTNESVETLHENLADYRSLPILEQEARLPSTVDDDLSHKSVLSEVMLTPVSNRRLGSTSIKLEAWDANRNYTLDENDQSFLICEETRSKSNLASEREYKKKTLTPGSDLTRGSTDDDSLIGEVDTPFETNQYSFETANTEKSTPVLSKSEWSLNYQNISIEKRSKSFPVLSVKYSSHSKVQRTNLIDLNKDKIYASADTVQGIKTPDFLAISKFQMEQPSLSGIQLEETSNMTVKEPSIQDIQVTCRSKRTITLEAERQTPSQLRYSESQFPSQRLEQRRTDLATTYKERSTTAVEARPDVTAGYIIPSVNIVSPKWSEDVLISPECESVAQEEGNSTCVVLEPKSASSSLPSRTDSSEENICDVTDQDYVLEERANENRLVELFSCCCCYLRVERSRTASAESSQTMSYT</sequence>
<feature type="compositionally biased region" description="Low complexity" evidence="1">
    <location>
        <begin position="791"/>
        <end position="805"/>
    </location>
</feature>
<dbReference type="EMBL" id="CAHIKZ030000402">
    <property type="protein sequence ID" value="CAE1172443.1"/>
    <property type="molecule type" value="Genomic_DNA"/>
</dbReference>
<feature type="region of interest" description="Disordered" evidence="1">
    <location>
        <begin position="784"/>
        <end position="811"/>
    </location>
</feature>
<feature type="compositionally biased region" description="Basic and acidic residues" evidence="1">
    <location>
        <begin position="716"/>
        <end position="728"/>
    </location>
</feature>
<comment type="caution">
    <text evidence="2">The sequence shown here is derived from an EMBL/GenBank/DDBJ whole genome shotgun (WGS) entry which is preliminary data.</text>
</comment>
<reference evidence="2" key="1">
    <citation type="submission" date="2021-01" db="EMBL/GenBank/DDBJ databases">
        <authorList>
            <person name="Li R."/>
            <person name="Bekaert M."/>
        </authorList>
    </citation>
    <scope>NUCLEOTIDE SEQUENCE</scope>
    <source>
        <strain evidence="2">Farmed</strain>
    </source>
</reference>
<dbReference type="Proteomes" id="UP000597762">
    <property type="component" value="Unassembled WGS sequence"/>
</dbReference>
<proteinExistence type="predicted"/>
<feature type="region of interest" description="Disordered" evidence="1">
    <location>
        <begin position="1709"/>
        <end position="1728"/>
    </location>
</feature>
<accession>A0A812BAC1</accession>
<feature type="region of interest" description="Disordered" evidence="1">
    <location>
        <begin position="1546"/>
        <end position="1570"/>
    </location>
</feature>
<keyword evidence="3" id="KW-1185">Reference proteome</keyword>
<feature type="compositionally biased region" description="Basic and acidic residues" evidence="1">
    <location>
        <begin position="484"/>
        <end position="509"/>
    </location>
</feature>
<protein>
    <submittedName>
        <fullName evidence="2">Uncharacterized protein</fullName>
    </submittedName>
</protein>
<feature type="region of interest" description="Disordered" evidence="1">
    <location>
        <begin position="450"/>
        <end position="509"/>
    </location>
</feature>
<gene>
    <name evidence="2" type="ORF">SPHA_12089</name>
</gene>